<comment type="subcellular location">
    <subcellularLocation>
        <location evidence="1">Nucleus</location>
    </subcellularLocation>
</comment>
<organism evidence="8 9">
    <name type="scientific">Nematostella vectensis</name>
    <name type="common">Starlet sea anemone</name>
    <dbReference type="NCBI Taxonomy" id="45351"/>
    <lineage>
        <taxon>Eukaryota</taxon>
        <taxon>Metazoa</taxon>
        <taxon>Cnidaria</taxon>
        <taxon>Anthozoa</taxon>
        <taxon>Hexacorallia</taxon>
        <taxon>Actiniaria</taxon>
        <taxon>Edwardsiidae</taxon>
        <taxon>Nematostella</taxon>
    </lineage>
</organism>
<feature type="region of interest" description="Disordered" evidence="6">
    <location>
        <begin position="700"/>
        <end position="719"/>
    </location>
</feature>
<dbReference type="GO" id="GO:0005634">
    <property type="term" value="C:nucleus"/>
    <property type="evidence" value="ECO:0007669"/>
    <property type="project" value="UniProtKB-SubCell"/>
</dbReference>
<evidence type="ECO:0000313" key="8">
    <source>
        <dbReference type="EMBL" id="EDO41955.1"/>
    </source>
</evidence>
<name>A7S2V5_NEMVE</name>
<reference evidence="8 9" key="1">
    <citation type="journal article" date="2007" name="Science">
        <title>Sea anemone genome reveals ancestral eumetazoan gene repertoire and genomic organization.</title>
        <authorList>
            <person name="Putnam N.H."/>
            <person name="Srivastava M."/>
            <person name="Hellsten U."/>
            <person name="Dirks B."/>
            <person name="Chapman J."/>
            <person name="Salamov A."/>
            <person name="Terry A."/>
            <person name="Shapiro H."/>
            <person name="Lindquist E."/>
            <person name="Kapitonov V.V."/>
            <person name="Jurka J."/>
            <person name="Genikhovich G."/>
            <person name="Grigoriev I.V."/>
            <person name="Lucas S.M."/>
            <person name="Steele R.E."/>
            <person name="Finnerty J.R."/>
            <person name="Technau U."/>
            <person name="Martindale M.Q."/>
            <person name="Rokhsar D.S."/>
        </authorList>
    </citation>
    <scope>NUCLEOTIDE SEQUENCE [LARGE SCALE GENOMIC DNA]</scope>
    <source>
        <strain evidence="9">CH2 X CH6</strain>
    </source>
</reference>
<dbReference type="EMBL" id="DS469570">
    <property type="protein sequence ID" value="EDO41955.1"/>
    <property type="molecule type" value="Genomic_DNA"/>
</dbReference>
<gene>
    <name evidence="8" type="ORF">NEMVEDRAFT_v1g205936</name>
</gene>
<protein>
    <recommendedName>
        <fullName evidence="7">Virilizer N-terminal domain-containing protein</fullName>
    </recommendedName>
</protein>
<dbReference type="STRING" id="45351.A7S2V5"/>
<dbReference type="InterPro" id="IPR031801">
    <property type="entry name" value="VIR_N"/>
</dbReference>
<comment type="similarity">
    <text evidence="2">Belongs to the vir family.</text>
</comment>
<evidence type="ECO:0000256" key="1">
    <source>
        <dbReference type="ARBA" id="ARBA00004123"/>
    </source>
</evidence>
<keyword evidence="9" id="KW-1185">Reference proteome</keyword>
<evidence type="ECO:0000256" key="4">
    <source>
        <dbReference type="ARBA" id="ARBA00023187"/>
    </source>
</evidence>
<accession>A7S2V5</accession>
<dbReference type="Proteomes" id="UP000001593">
    <property type="component" value="Unassembled WGS sequence"/>
</dbReference>
<feature type="region of interest" description="Disordered" evidence="6">
    <location>
        <begin position="1740"/>
        <end position="1760"/>
    </location>
</feature>
<feature type="compositionally biased region" description="Basic residues" evidence="6">
    <location>
        <begin position="313"/>
        <end position="324"/>
    </location>
</feature>
<dbReference type="GO" id="GO:0036396">
    <property type="term" value="C:RNA N6-methyladenosine methyltransferase complex"/>
    <property type="evidence" value="ECO:0000318"/>
    <property type="project" value="GO_Central"/>
</dbReference>
<dbReference type="HOGENOM" id="CLU_002368_0_0_1"/>
<dbReference type="GO" id="GO:0008380">
    <property type="term" value="P:RNA splicing"/>
    <property type="evidence" value="ECO:0007669"/>
    <property type="project" value="UniProtKB-KW"/>
</dbReference>
<evidence type="ECO:0000313" key="9">
    <source>
        <dbReference type="Proteomes" id="UP000001593"/>
    </source>
</evidence>
<dbReference type="InterPro" id="IPR026736">
    <property type="entry name" value="Virilizer"/>
</dbReference>
<feature type="compositionally biased region" description="Basic and acidic residues" evidence="6">
    <location>
        <begin position="250"/>
        <end position="312"/>
    </location>
</feature>
<evidence type="ECO:0000256" key="3">
    <source>
        <dbReference type="ARBA" id="ARBA00022664"/>
    </source>
</evidence>
<dbReference type="eggNOG" id="KOG4822">
    <property type="taxonomic scope" value="Eukaryota"/>
</dbReference>
<feature type="compositionally biased region" description="Basic and acidic residues" evidence="6">
    <location>
        <begin position="1636"/>
        <end position="1650"/>
    </location>
</feature>
<sequence length="1760" mass="193898">MAACSPLSPTELPILLFCDTFSHQENEEMHLDLISFPRPVAVTEARVIPAGHRVHAAISEREKVGETHPQSFKLDMFIRNLDNAGAVVFERLGLLDYKEPNNFQVIAEIKAATDVVVLRGWYNKITISLYGYFTDVNRASPAEPRQEPRLDRPSVIMDPRPNERPPDVRPDRDMMEKVPERAERGPVRGYHKTHERGPIEKMPDRRERSPYERGHERPERGPRTPDGYDREDEGKGRRGFVDDSPIQGSRKGDDNVHPRGRFPEEGFRGRGRGADWMENEGRQRGRDGDAHLSRPVDSGHGKGRQREEEPSRSRRSKDRSRSPQRKPSPVARATVGETTSAKPTTPPGSPREEEEAADQSDVRSDDLFEPLTPDHSPTDLFMSDEADDDDEQIYLVQDAYEEILSDEEEMSLDDGTLDEASVQFADMELYSEDAWMSVSVSFNPYQCDLSQLMSFSPPDETEHEAALQRFLKDAAAKEKMKEVGEKLIEQFELCKTLDKNIKWVEAFEEIPPLIVPGLACVIKTKEDSDVVITKLVEWSMYALDMEEAMKQPIAVNMRLLKAGLRTVNALCSCSPQIAALLINAGVQGRLHTLITTEHVSSSLKLLTFQAFDSCTDSNVGLENFLGWSSAKETEDDNGTDDGAQKSTNGYQKLVDFLLTDQTVRVMEAASILARKIHVYELLTALQNTVERIVAAYKPQEYDSEADPAPGGDGGVEKDPALLSEQDTGMESEGVPRPGGMTVSSDDIEVIAVTLDEICNILKRANELIAQPPIKAFPTTAKITGLESSTKDPYPVLFRLFATRRLLESIVVLMASPVGCHPLVYCCIRDLVFYLLQSQRGLLFLSSHPEAVNGLIRVLTQTTEADIHHSEAPPLNEFLRDGSTADLCTPQHLGLLLIYHLQTLQAVDQLRSSPLPSHSVCDIDSADTLSTLHTLYSMTFSAIGKGDLFYIDGKAAVVSVLSLSKNLESLLPFVEPTGNQADDAKLKKCVSSRYASVLIFLTVKVSENVDMLSELGPRLLAITQKQEAESSLAELNHWVAPLKDLKFDASDIPNLVEYVKSSLDSINTSQRVSCGVLVALRVLRHLACPPKQDRDKTEVHQKNLKWNLKCMQLFAANGMDIFITLLQKLGESLLRPWRLGQPFSTGQPFIMICMATPLLVLLKSMLGELLDTGTYQFKDRRLMTSLMVLHTVMCSAPMTGQLSSIAQQIQGSIVDLFMTFTRPVVQSSDHEEAIKESVWSLMLRELLKYITSTPQAFLGGLVLLSELLPVPLPMHTLEELPPEDVTQAMNHRLLWSAHLNPLSSDLQEILKSLAGSACHNLQQVLRRVCSQLADLSAPTAFNIVSPCSADAVRIMTLLAYLSSQPAIKISLLQLLRTSLVAKNDDLLFPSLLPAMLSQLKLEPDAAHVVSRAQYCIVSIIQNLCDPTVSLTSFVTPFTNQHLSNTLPDCEMLSVICTALLDHVGSSQQSFATILLALRSMVTLTEHNYGVYHLKRALESNTEVFYRLLRRLSSSFETGIPGPDSLSTLSTTTELLQLLLPDDATHGTIAGDLMASDAPTTSKSVDPAPTDNSIPGPEGDPSATTNESTKESTLKATAPGGTADASSVEAPALSDKAATVSGDAPTKPDDAPAPSDKATFETDRAAVDEDKSSTGNADSVISVPRAASSSDKASVASDELHLTTEISVSSSQMKRFLKADSPDEYPLKTLEKRLEESCKEDETLESLLEGITSLIHILDKADESAKEQGGSTQYSLHHTVHP</sequence>
<feature type="domain" description="Virilizer N-terminal" evidence="7">
    <location>
        <begin position="15"/>
        <end position="255"/>
    </location>
</feature>
<dbReference type="OMA" id="YWLEPLP"/>
<feature type="region of interest" description="Disordered" evidence="6">
    <location>
        <begin position="1551"/>
        <end position="1676"/>
    </location>
</feature>
<dbReference type="InParanoid" id="A7S2V5"/>
<feature type="compositionally biased region" description="Basic and acidic residues" evidence="6">
    <location>
        <begin position="160"/>
        <end position="186"/>
    </location>
</feature>
<evidence type="ECO:0000256" key="6">
    <source>
        <dbReference type="SAM" id="MobiDB-lite"/>
    </source>
</evidence>
<keyword evidence="3" id="KW-0507">mRNA processing</keyword>
<proteinExistence type="inferred from homology"/>
<dbReference type="Pfam" id="PF15912">
    <property type="entry name" value="VIR_N"/>
    <property type="match status" value="1"/>
</dbReference>
<keyword evidence="5" id="KW-0539">Nucleus</keyword>
<feature type="compositionally biased region" description="Low complexity" evidence="6">
    <location>
        <begin position="1664"/>
        <end position="1675"/>
    </location>
</feature>
<evidence type="ECO:0000256" key="2">
    <source>
        <dbReference type="ARBA" id="ARBA00008371"/>
    </source>
</evidence>
<evidence type="ECO:0000259" key="7">
    <source>
        <dbReference type="Pfam" id="PF15912"/>
    </source>
</evidence>
<feature type="region of interest" description="Disordered" evidence="6">
    <location>
        <begin position="139"/>
        <end position="388"/>
    </location>
</feature>
<dbReference type="PhylomeDB" id="A7S2V5"/>
<dbReference type="PANTHER" id="PTHR23185:SF0">
    <property type="entry name" value="PROTEIN VIRILIZER HOMOLOG"/>
    <property type="match status" value="1"/>
</dbReference>
<dbReference type="GO" id="GO:0006397">
    <property type="term" value="P:mRNA processing"/>
    <property type="evidence" value="ECO:0007669"/>
    <property type="project" value="UniProtKB-KW"/>
</dbReference>
<evidence type="ECO:0000256" key="5">
    <source>
        <dbReference type="ARBA" id="ARBA00023242"/>
    </source>
</evidence>
<keyword evidence="4" id="KW-0508">mRNA splicing</keyword>
<dbReference type="FunCoup" id="A7S2V5">
    <property type="interactions" value="803"/>
</dbReference>
<feature type="compositionally biased region" description="Basic and acidic residues" evidence="6">
    <location>
        <begin position="195"/>
        <end position="241"/>
    </location>
</feature>
<dbReference type="PANTHER" id="PTHR23185">
    <property type="entry name" value="PROTEIN VIRILIZER HOMOLOG"/>
    <property type="match status" value="1"/>
</dbReference>